<dbReference type="OrthoDB" id="7691805at2759"/>
<evidence type="ECO:0000259" key="3">
    <source>
        <dbReference type="Pfam" id="PF22936"/>
    </source>
</evidence>
<evidence type="ECO:0000259" key="4">
    <source>
        <dbReference type="Pfam" id="PF25597"/>
    </source>
</evidence>
<evidence type="ECO:0000313" key="6">
    <source>
        <dbReference type="Proteomes" id="UP000634136"/>
    </source>
</evidence>
<protein>
    <submittedName>
        <fullName evidence="5">Putative mitochondrial protein</fullName>
    </submittedName>
</protein>
<dbReference type="InterPro" id="IPR057670">
    <property type="entry name" value="SH3_retrovirus"/>
</dbReference>
<comment type="caution">
    <text evidence="5">The sequence shown here is derived from an EMBL/GenBank/DDBJ whole genome shotgun (WGS) entry which is preliminary data.</text>
</comment>
<dbReference type="InterPro" id="IPR054722">
    <property type="entry name" value="PolX-like_BBD"/>
</dbReference>
<feature type="region of interest" description="Disordered" evidence="1">
    <location>
        <begin position="329"/>
        <end position="354"/>
    </location>
</feature>
<feature type="compositionally biased region" description="Basic and acidic residues" evidence="1">
    <location>
        <begin position="636"/>
        <end position="649"/>
    </location>
</feature>
<feature type="compositionally biased region" description="Basic and acidic residues" evidence="1">
    <location>
        <begin position="613"/>
        <end position="622"/>
    </location>
</feature>
<dbReference type="EMBL" id="JAAIUW010000013">
    <property type="protein sequence ID" value="KAF7802733.1"/>
    <property type="molecule type" value="Genomic_DNA"/>
</dbReference>
<keyword evidence="6" id="KW-1185">Reference proteome</keyword>
<feature type="compositionally biased region" description="Polar residues" evidence="1">
    <location>
        <begin position="580"/>
        <end position="596"/>
    </location>
</feature>
<dbReference type="Pfam" id="PF14244">
    <property type="entry name" value="Retrotran_gag_3"/>
    <property type="match status" value="1"/>
</dbReference>
<gene>
    <name evidence="5" type="ORF">G2W53_041844</name>
</gene>
<evidence type="ECO:0000256" key="1">
    <source>
        <dbReference type="SAM" id="MobiDB-lite"/>
    </source>
</evidence>
<dbReference type="PANTHER" id="PTHR37610">
    <property type="entry name" value="CCHC-TYPE DOMAIN-CONTAINING PROTEIN"/>
    <property type="match status" value="1"/>
</dbReference>
<dbReference type="PANTHER" id="PTHR37610:SF40">
    <property type="entry name" value="OS01G0909600 PROTEIN"/>
    <property type="match status" value="1"/>
</dbReference>
<feature type="region of interest" description="Disordered" evidence="1">
    <location>
        <begin position="1"/>
        <end position="24"/>
    </location>
</feature>
<sequence>MANSVETLKSIEAPSGSSSSNSEVNYRRDPLYLHPSDTSGVQLVPNQLTQHNYLIWSRSMIIALRSKNKLGFVDGSLKQPTDRSSDAYLSWSFVDSAVTRWLLNSMCTELYEAYMFTPTAHEIWKELEEKYGTSNRPQIFHIKKQLAALERGNDSLAVYSTKLKKLWDELHCLQPKPCGCTVCANCDCGSLKKIDSIYTANYVDQFLMGLGEAYENVVSNIHLMDPIPSYNKVYSMVARIEMQRSVTASASSSNIVEGSALMVKNNEQQKSLAEAVNMAVNNVVNSRFVDRKKEKASRYCNHCARTGHTAETCFKKHGYPEWFNEYKNSKKGKKSSDSVNAAIGDSNAGSGSKNVEMDKKAMAEIIQEELKKLMRTKGTSDESPISASYFTDFASNLILKTYDYFDDNDKGVKWIVDSGASSHVTGNKLLLFDTRKPKGKNTVQLPDGVVKVVELIGRVKVMEGITLENVLFVPDFKYNLMLPTALLKWRKPYEILHKKLPYYSLLRVFGCLCYATNLDPNKKKFDERAKRCVFVGYASGYKGFKLYDLDSKRMFVSRDVKFYEKEFPLKSVIDKCSAEPPSSTSLGDVGSENDSNFDIADRSNKLQSGGKILEAHGDHGGDEVIEDSGCQGAESNLDKVQEKGKSLRG</sequence>
<reference evidence="5" key="1">
    <citation type="submission" date="2020-09" db="EMBL/GenBank/DDBJ databases">
        <title>Genome-Enabled Discovery of Anthraquinone Biosynthesis in Senna tora.</title>
        <authorList>
            <person name="Kang S.-H."/>
            <person name="Pandey R.P."/>
            <person name="Lee C.-M."/>
            <person name="Sim J.-S."/>
            <person name="Jeong J.-T."/>
            <person name="Choi B.-S."/>
            <person name="Jung M."/>
            <person name="Ginzburg D."/>
            <person name="Zhao K."/>
            <person name="Won S.Y."/>
            <person name="Oh T.-J."/>
            <person name="Yu Y."/>
            <person name="Kim N.-H."/>
            <person name="Lee O.R."/>
            <person name="Lee T.-H."/>
            <person name="Bashyal P."/>
            <person name="Kim T.-S."/>
            <person name="Lee W.-H."/>
            <person name="Kawkins C."/>
            <person name="Kim C.-K."/>
            <person name="Kim J.S."/>
            <person name="Ahn B.O."/>
            <person name="Rhee S.Y."/>
            <person name="Sohng J.K."/>
        </authorList>
    </citation>
    <scope>NUCLEOTIDE SEQUENCE</scope>
    <source>
        <tissue evidence="5">Leaf</tissue>
    </source>
</reference>
<feature type="domain" description="Retrotransposon Copia-like N-terminal" evidence="2">
    <location>
        <begin position="34"/>
        <end position="80"/>
    </location>
</feature>
<dbReference type="AlphaFoldDB" id="A0A834SFF7"/>
<feature type="region of interest" description="Disordered" evidence="1">
    <location>
        <begin position="578"/>
        <end position="649"/>
    </location>
</feature>
<dbReference type="Pfam" id="PF22936">
    <property type="entry name" value="Pol_BBD"/>
    <property type="match status" value="1"/>
</dbReference>
<name>A0A834SFF7_9FABA</name>
<evidence type="ECO:0000313" key="5">
    <source>
        <dbReference type="EMBL" id="KAF7802733.1"/>
    </source>
</evidence>
<feature type="domain" description="Retroviral polymerase SH3-like" evidence="4">
    <location>
        <begin position="511"/>
        <end position="571"/>
    </location>
</feature>
<accession>A0A834SFF7</accession>
<proteinExistence type="predicted"/>
<evidence type="ECO:0000259" key="2">
    <source>
        <dbReference type="Pfam" id="PF14244"/>
    </source>
</evidence>
<dbReference type="Pfam" id="PF25597">
    <property type="entry name" value="SH3_retrovirus"/>
    <property type="match status" value="1"/>
</dbReference>
<dbReference type="InterPro" id="IPR029472">
    <property type="entry name" value="Copia-like_N"/>
</dbReference>
<feature type="domain" description="Retrovirus-related Pol polyprotein from transposon TNT 1-94-like beta-barrel" evidence="3">
    <location>
        <begin position="414"/>
        <end position="484"/>
    </location>
</feature>
<organism evidence="5 6">
    <name type="scientific">Senna tora</name>
    <dbReference type="NCBI Taxonomy" id="362788"/>
    <lineage>
        <taxon>Eukaryota</taxon>
        <taxon>Viridiplantae</taxon>
        <taxon>Streptophyta</taxon>
        <taxon>Embryophyta</taxon>
        <taxon>Tracheophyta</taxon>
        <taxon>Spermatophyta</taxon>
        <taxon>Magnoliopsida</taxon>
        <taxon>eudicotyledons</taxon>
        <taxon>Gunneridae</taxon>
        <taxon>Pentapetalae</taxon>
        <taxon>rosids</taxon>
        <taxon>fabids</taxon>
        <taxon>Fabales</taxon>
        <taxon>Fabaceae</taxon>
        <taxon>Caesalpinioideae</taxon>
        <taxon>Cassia clade</taxon>
        <taxon>Senna</taxon>
    </lineage>
</organism>
<dbReference type="Proteomes" id="UP000634136">
    <property type="component" value="Unassembled WGS sequence"/>
</dbReference>